<evidence type="ECO:0000313" key="2">
    <source>
        <dbReference type="Proteomes" id="UP000663843"/>
    </source>
</evidence>
<reference evidence="1" key="1">
    <citation type="submission" date="2021-01" db="EMBL/GenBank/DDBJ databases">
        <authorList>
            <person name="Kaushik A."/>
        </authorList>
    </citation>
    <scope>NUCLEOTIDE SEQUENCE</scope>
    <source>
        <strain evidence="1">AG2-2IIIB</strain>
    </source>
</reference>
<gene>
    <name evidence="1" type="ORF">RDB_LOCUS129272</name>
</gene>
<accession>A0A8H3CP21</accession>
<dbReference type="AlphaFoldDB" id="A0A8H3CP21"/>
<proteinExistence type="predicted"/>
<dbReference type="Proteomes" id="UP000663843">
    <property type="component" value="Unassembled WGS sequence"/>
</dbReference>
<name>A0A8H3CP21_9AGAM</name>
<evidence type="ECO:0000313" key="1">
    <source>
        <dbReference type="EMBL" id="CAE6490820.1"/>
    </source>
</evidence>
<protein>
    <submittedName>
        <fullName evidence="1">Uncharacterized protein</fullName>
    </submittedName>
</protein>
<comment type="caution">
    <text evidence="1">The sequence shown here is derived from an EMBL/GenBank/DDBJ whole genome shotgun (WGS) entry which is preliminary data.</text>
</comment>
<dbReference type="EMBL" id="CAJMWT010004470">
    <property type="protein sequence ID" value="CAE6490820.1"/>
    <property type="molecule type" value="Genomic_DNA"/>
</dbReference>
<sequence length="308" mass="36107">MSNPSLYLRENIEVMDDDNWNRRNLIGSMAEWLAGDSTGERRHSQVPTWSEVVALTFILEPIVKRGTAAPNDQTRAREESPWHLINVVLEILARQELTRRQVVQEAKRALGLNLHWQEEKTREVENAKEIVLLPKKVTDKLKCLASSNVSTFMRERYRLISSVLRQMHIYETLRTRAAGVDELIKSYFPREIPKDPDYLYLNIMKSATQEEMRSYLGERKLVYTLYRDVDTWEDQLQKEGVTEEMMNSPSPNPEREFSYPVEFERKFPPPTPMDMDWIKVIEITLGWSRSVSNMVNTLEDIFRPNDPS</sequence>
<organism evidence="1 2">
    <name type="scientific">Rhizoctonia solani</name>
    <dbReference type="NCBI Taxonomy" id="456999"/>
    <lineage>
        <taxon>Eukaryota</taxon>
        <taxon>Fungi</taxon>
        <taxon>Dikarya</taxon>
        <taxon>Basidiomycota</taxon>
        <taxon>Agaricomycotina</taxon>
        <taxon>Agaricomycetes</taxon>
        <taxon>Cantharellales</taxon>
        <taxon>Ceratobasidiaceae</taxon>
        <taxon>Rhizoctonia</taxon>
    </lineage>
</organism>